<dbReference type="CDD" id="cd21037">
    <property type="entry name" value="MLKL_NTD"/>
    <property type="match status" value="1"/>
</dbReference>
<accession>M2Q246</accession>
<keyword evidence="2" id="KW-1185">Reference proteome</keyword>
<gene>
    <name evidence="1" type="ORF">CERSUDRAFT_127709</name>
</gene>
<proteinExistence type="predicted"/>
<dbReference type="GO" id="GO:0007166">
    <property type="term" value="P:cell surface receptor signaling pathway"/>
    <property type="evidence" value="ECO:0007669"/>
    <property type="project" value="InterPro"/>
</dbReference>
<dbReference type="InterPro" id="IPR059179">
    <property type="entry name" value="MLKL-like_MCAfunc"/>
</dbReference>
<dbReference type="Proteomes" id="UP000016930">
    <property type="component" value="Unassembled WGS sequence"/>
</dbReference>
<organism evidence="1 2">
    <name type="scientific">Ceriporiopsis subvermispora (strain B)</name>
    <name type="common">White-rot fungus</name>
    <name type="synonym">Gelatoporia subvermispora</name>
    <dbReference type="NCBI Taxonomy" id="914234"/>
    <lineage>
        <taxon>Eukaryota</taxon>
        <taxon>Fungi</taxon>
        <taxon>Dikarya</taxon>
        <taxon>Basidiomycota</taxon>
        <taxon>Agaricomycotina</taxon>
        <taxon>Agaricomycetes</taxon>
        <taxon>Polyporales</taxon>
        <taxon>Gelatoporiaceae</taxon>
        <taxon>Gelatoporia</taxon>
    </lineage>
</organism>
<dbReference type="AlphaFoldDB" id="M2Q246"/>
<protein>
    <submittedName>
        <fullName evidence="1">Uncharacterized protein</fullName>
    </submittedName>
</protein>
<name>M2Q246_CERS8</name>
<dbReference type="Gene3D" id="1.20.930.20">
    <property type="entry name" value="Adaptor protein Cbl, N-terminal domain"/>
    <property type="match status" value="1"/>
</dbReference>
<sequence>MSHVSSDDILSHTITALKAFQVASSAISAVPLLPAVTVGHNKEQCHRLKERVIQLGNELKEDFEEYRDMVDPSLKVQLSRMLSILDTIKADLDKLSRRGRISSWVHQGSIRTTLDKHLGTTDQISHKYARDMLKTLVKTDLQQVIYTKDHVSAYVRATTLVCDLELGRTREPPTQRDIYSEQQVAEYGGRVVAVRYLCPGKNIESLLRYIKSEGLVVPTNEQVHHHSPECLPSLSVGKDDTFVVTAEDLSQISGWCLEYHLCIAHDESISTDRNSSYDAGSHNMMRILDYATRSTASNCDTGDIYKDCMPQIWSNGWDSASAHAEIGDYGHYDRQLGVFVRLANVFNSLELERRTHWHKWSVEVCNVNTERVWRLVLEPGKAMRRALLCRLYDAEIERSWWIYACSVAESHGIPMEEIRVVELFSHECTASISEDVCDEESCALPAAVYFHWLPTMANGEMPSPFGYWSLEEEASPGPWPNISIPGVELHSRYRELYVFHSV</sequence>
<dbReference type="HOGENOM" id="CLU_446876_0_0_1"/>
<evidence type="ECO:0000313" key="2">
    <source>
        <dbReference type="Proteomes" id="UP000016930"/>
    </source>
</evidence>
<evidence type="ECO:0000313" key="1">
    <source>
        <dbReference type="EMBL" id="EMD30888.1"/>
    </source>
</evidence>
<dbReference type="OrthoDB" id="2751284at2759"/>
<reference evidence="1 2" key="1">
    <citation type="journal article" date="2012" name="Proc. Natl. Acad. Sci. U.S.A.">
        <title>Comparative genomics of Ceriporiopsis subvermispora and Phanerochaete chrysosporium provide insight into selective ligninolysis.</title>
        <authorList>
            <person name="Fernandez-Fueyo E."/>
            <person name="Ruiz-Duenas F.J."/>
            <person name="Ferreira P."/>
            <person name="Floudas D."/>
            <person name="Hibbett D.S."/>
            <person name="Canessa P."/>
            <person name="Larrondo L.F."/>
            <person name="James T.Y."/>
            <person name="Seelenfreund D."/>
            <person name="Lobos S."/>
            <person name="Polanco R."/>
            <person name="Tello M."/>
            <person name="Honda Y."/>
            <person name="Watanabe T."/>
            <person name="Watanabe T."/>
            <person name="Ryu J.S."/>
            <person name="Kubicek C.P."/>
            <person name="Schmoll M."/>
            <person name="Gaskell J."/>
            <person name="Hammel K.E."/>
            <person name="St John F.J."/>
            <person name="Vanden Wymelenberg A."/>
            <person name="Sabat G."/>
            <person name="Splinter BonDurant S."/>
            <person name="Syed K."/>
            <person name="Yadav J.S."/>
            <person name="Doddapaneni H."/>
            <person name="Subramanian V."/>
            <person name="Lavin J.L."/>
            <person name="Oguiza J.A."/>
            <person name="Perez G."/>
            <person name="Pisabarro A.G."/>
            <person name="Ramirez L."/>
            <person name="Santoyo F."/>
            <person name="Master E."/>
            <person name="Coutinho P.M."/>
            <person name="Henrissat B."/>
            <person name="Lombard V."/>
            <person name="Magnuson J.K."/>
            <person name="Kuees U."/>
            <person name="Hori C."/>
            <person name="Igarashi K."/>
            <person name="Samejima M."/>
            <person name="Held B.W."/>
            <person name="Barry K.W."/>
            <person name="LaButti K.M."/>
            <person name="Lapidus A."/>
            <person name="Lindquist E.A."/>
            <person name="Lucas S.M."/>
            <person name="Riley R."/>
            <person name="Salamov A.A."/>
            <person name="Hoffmeister D."/>
            <person name="Schwenk D."/>
            <person name="Hadar Y."/>
            <person name="Yarden O."/>
            <person name="de Vries R.P."/>
            <person name="Wiebenga A."/>
            <person name="Stenlid J."/>
            <person name="Eastwood D."/>
            <person name="Grigoriev I.V."/>
            <person name="Berka R.M."/>
            <person name="Blanchette R.A."/>
            <person name="Kersten P."/>
            <person name="Martinez A.T."/>
            <person name="Vicuna R."/>
            <person name="Cullen D."/>
        </authorList>
    </citation>
    <scope>NUCLEOTIDE SEQUENCE [LARGE SCALE GENOMIC DNA]</scope>
    <source>
        <strain evidence="1 2">B</strain>
    </source>
</reference>
<dbReference type="InterPro" id="IPR036537">
    <property type="entry name" value="Adaptor_Cbl_N_dom_sf"/>
</dbReference>
<dbReference type="EMBL" id="KB445830">
    <property type="protein sequence ID" value="EMD30888.1"/>
    <property type="molecule type" value="Genomic_DNA"/>
</dbReference>